<feature type="transmembrane region" description="Helical" evidence="1">
    <location>
        <begin position="267"/>
        <end position="285"/>
    </location>
</feature>
<dbReference type="PANTHER" id="PTHR34400:SF4">
    <property type="entry name" value="MEMBRANE PROTEIN"/>
    <property type="match status" value="1"/>
</dbReference>
<evidence type="ECO:0000259" key="2">
    <source>
        <dbReference type="Pfam" id="PF12902"/>
    </source>
</evidence>
<dbReference type="PANTHER" id="PTHR34400">
    <property type="match status" value="1"/>
</dbReference>
<sequence>MSQHIDVATHPVYRAPKEAPETWTLDALRQHCQTAVILELYTIPLYLFSMYSIDTDSGGSEEQNAINKFRGIVKQEMLHLVLAGNLLTALRGRPQLYGQAFAPKYPSEILYEGVLMTLGPAHPSQIQNFVEIEQPVDDRVANDDTLAQTRTLSQYESIGQFYDSLKKGLKTLHDRLGDEIFDKESVNRQWGAEDGWFTGELAAIADLETAEAKLTLIIEQGEGGPPLTGCTDPSHYEIFKALSEKHLKVHKLLPNPNTRQFEGKEKLYSAMLAFDAAYSYLLWSIELVWTYAGPDENKKKKLKGNIAPLMFGAMKPIALFLVHQDLKTIKRKRAAPPFNLHVFSQLTSPLSELKAIVKQAADDYPNELKDIPGKIDGLFDLGDV</sequence>
<dbReference type="Gene3D" id="1.20.1260.10">
    <property type="match status" value="1"/>
</dbReference>
<evidence type="ECO:0000313" key="4">
    <source>
        <dbReference type="Proteomes" id="UP000663850"/>
    </source>
</evidence>
<evidence type="ECO:0000256" key="1">
    <source>
        <dbReference type="SAM" id="Phobius"/>
    </source>
</evidence>
<dbReference type="Pfam" id="PF12902">
    <property type="entry name" value="Ferritin-like"/>
    <property type="match status" value="1"/>
</dbReference>
<accession>A0A8H3ANL5</accession>
<dbReference type="InterPro" id="IPR012347">
    <property type="entry name" value="Ferritin-like"/>
</dbReference>
<proteinExistence type="predicted"/>
<comment type="caution">
    <text evidence="3">The sequence shown here is derived from an EMBL/GenBank/DDBJ whole genome shotgun (WGS) entry which is preliminary data.</text>
</comment>
<evidence type="ECO:0000313" key="3">
    <source>
        <dbReference type="EMBL" id="CAE6430474.1"/>
    </source>
</evidence>
<dbReference type="AlphaFoldDB" id="A0A8H3ANL5"/>
<feature type="transmembrane region" description="Helical" evidence="1">
    <location>
        <begin position="305"/>
        <end position="323"/>
    </location>
</feature>
<name>A0A8H3ANL5_9AGAM</name>
<gene>
    <name evidence="3" type="ORF">RDB_LOCUS18880</name>
</gene>
<dbReference type="Proteomes" id="UP000663850">
    <property type="component" value="Unassembled WGS sequence"/>
</dbReference>
<feature type="domain" description="Iminophenyl-pyruvate dimer synthase" evidence="2">
    <location>
        <begin position="33"/>
        <end position="243"/>
    </location>
</feature>
<dbReference type="InterPro" id="IPR026820">
    <property type="entry name" value="VioB/RebD_dom"/>
</dbReference>
<keyword evidence="1" id="KW-0472">Membrane</keyword>
<keyword evidence="1" id="KW-1133">Transmembrane helix</keyword>
<keyword evidence="1" id="KW-0812">Transmembrane</keyword>
<protein>
    <recommendedName>
        <fullName evidence="2">Iminophenyl-pyruvate dimer synthase domain-containing protein</fullName>
    </recommendedName>
</protein>
<dbReference type="EMBL" id="CAJMWZ010001026">
    <property type="protein sequence ID" value="CAE6430474.1"/>
    <property type="molecule type" value="Genomic_DNA"/>
</dbReference>
<organism evidence="3 4">
    <name type="scientific">Rhizoctonia solani</name>
    <dbReference type="NCBI Taxonomy" id="456999"/>
    <lineage>
        <taxon>Eukaryota</taxon>
        <taxon>Fungi</taxon>
        <taxon>Dikarya</taxon>
        <taxon>Basidiomycota</taxon>
        <taxon>Agaricomycotina</taxon>
        <taxon>Agaricomycetes</taxon>
        <taxon>Cantharellales</taxon>
        <taxon>Ceratobasidiaceae</taxon>
        <taxon>Rhizoctonia</taxon>
    </lineage>
</organism>
<reference evidence="3" key="1">
    <citation type="submission" date="2021-01" db="EMBL/GenBank/DDBJ databases">
        <authorList>
            <person name="Kaushik A."/>
        </authorList>
    </citation>
    <scope>NUCLEOTIDE SEQUENCE</scope>
    <source>
        <strain evidence="3">Type strain: AG8-Rh-89/</strain>
    </source>
</reference>